<feature type="transmembrane region" description="Helical" evidence="3">
    <location>
        <begin position="31"/>
        <end position="51"/>
    </location>
</feature>
<evidence type="ECO:0000313" key="6">
    <source>
        <dbReference type="Proteomes" id="UP001596233"/>
    </source>
</evidence>
<dbReference type="SUPFAM" id="SSF51261">
    <property type="entry name" value="Duplicated hybrid motif"/>
    <property type="match status" value="1"/>
</dbReference>
<dbReference type="Gene3D" id="2.70.70.10">
    <property type="entry name" value="Glucose Permease (Domain IIA)"/>
    <property type="match status" value="1"/>
</dbReference>
<dbReference type="CDD" id="cd12797">
    <property type="entry name" value="M23_peptidase"/>
    <property type="match status" value="1"/>
</dbReference>
<organism evidence="5 6">
    <name type="scientific">Paenibacillus septentrionalis</name>
    <dbReference type="NCBI Taxonomy" id="429342"/>
    <lineage>
        <taxon>Bacteria</taxon>
        <taxon>Bacillati</taxon>
        <taxon>Bacillota</taxon>
        <taxon>Bacilli</taxon>
        <taxon>Bacillales</taxon>
        <taxon>Paenibacillaceae</taxon>
        <taxon>Paenibacillus</taxon>
    </lineage>
</organism>
<dbReference type="InterPro" id="IPR011055">
    <property type="entry name" value="Dup_hybrid_motif"/>
</dbReference>
<keyword evidence="3" id="KW-0472">Membrane</keyword>
<evidence type="ECO:0000256" key="2">
    <source>
        <dbReference type="SAM" id="Coils"/>
    </source>
</evidence>
<dbReference type="EMBL" id="JBHSTE010000007">
    <property type="protein sequence ID" value="MFC6334815.1"/>
    <property type="molecule type" value="Genomic_DNA"/>
</dbReference>
<evidence type="ECO:0000313" key="5">
    <source>
        <dbReference type="EMBL" id="MFC6334815.1"/>
    </source>
</evidence>
<keyword evidence="1" id="KW-0732">Signal</keyword>
<evidence type="ECO:0000256" key="1">
    <source>
        <dbReference type="ARBA" id="ARBA00022729"/>
    </source>
</evidence>
<evidence type="ECO:0000259" key="4">
    <source>
        <dbReference type="Pfam" id="PF01551"/>
    </source>
</evidence>
<dbReference type="RefSeq" id="WP_379237714.1">
    <property type="nucleotide sequence ID" value="NZ_JBHSTE010000007.1"/>
</dbReference>
<feature type="coiled-coil region" evidence="2">
    <location>
        <begin position="82"/>
        <end position="126"/>
    </location>
</feature>
<accession>A0ABW1V844</accession>
<keyword evidence="6" id="KW-1185">Reference proteome</keyword>
<keyword evidence="3" id="KW-1133">Transmembrane helix</keyword>
<reference evidence="6" key="1">
    <citation type="journal article" date="2019" name="Int. J. Syst. Evol. Microbiol.">
        <title>The Global Catalogue of Microorganisms (GCM) 10K type strain sequencing project: providing services to taxonomists for standard genome sequencing and annotation.</title>
        <authorList>
            <consortium name="The Broad Institute Genomics Platform"/>
            <consortium name="The Broad Institute Genome Sequencing Center for Infectious Disease"/>
            <person name="Wu L."/>
            <person name="Ma J."/>
        </authorList>
    </citation>
    <scope>NUCLEOTIDE SEQUENCE [LARGE SCALE GENOMIC DNA]</scope>
    <source>
        <strain evidence="6">PCU 280</strain>
    </source>
</reference>
<gene>
    <name evidence="5" type="ORF">ACFP56_19475</name>
</gene>
<sequence>MKQKQRSNWSLLLMRGPDQSVKQFNVTRRSVIAAPVALMAIFSSVVVGLQLKAHSELHRIQQEHKALQLQYSTMIHEHSEELVTKEATISNLAAQLSALQQEQKSVSSKLQELMELEAQLQQFIQTYGEDVPLHLNRETTGRSEQSNSYRQAEGSAAQQRQYEGIAMMAYQSNAPLSQMTRSLESLMTSMEASLDHAHYVKEQIDSYPNHWPAEEQYITSGFGYRSDPFTGQIRFHAGIDIAGSKGDSIFSAADGAIIEAGFESEYGNYVIVEHLHNLRSVYMHLETITVKVGDEVAKGEKLGTMGSSGRSTGTHLHFQIMQHDHAVSPLPFLRNEKIVKEDQHV</sequence>
<proteinExistence type="predicted"/>
<protein>
    <submittedName>
        <fullName evidence="5">Peptidoglycan DD-metalloendopeptidase family protein</fullName>
    </submittedName>
</protein>
<keyword evidence="2" id="KW-0175">Coiled coil</keyword>
<keyword evidence="3" id="KW-0812">Transmembrane</keyword>
<dbReference type="PANTHER" id="PTHR21666">
    <property type="entry name" value="PEPTIDASE-RELATED"/>
    <property type="match status" value="1"/>
</dbReference>
<comment type="caution">
    <text evidence="5">The sequence shown here is derived from an EMBL/GenBank/DDBJ whole genome shotgun (WGS) entry which is preliminary data.</text>
</comment>
<feature type="domain" description="M23ase beta-sheet core" evidence="4">
    <location>
        <begin position="234"/>
        <end position="329"/>
    </location>
</feature>
<dbReference type="PANTHER" id="PTHR21666:SF289">
    <property type="entry name" value="L-ALA--D-GLU ENDOPEPTIDASE"/>
    <property type="match status" value="1"/>
</dbReference>
<dbReference type="InterPro" id="IPR050570">
    <property type="entry name" value="Cell_wall_metabolism_enzyme"/>
</dbReference>
<dbReference type="Proteomes" id="UP001596233">
    <property type="component" value="Unassembled WGS sequence"/>
</dbReference>
<dbReference type="Pfam" id="PF01551">
    <property type="entry name" value="Peptidase_M23"/>
    <property type="match status" value="1"/>
</dbReference>
<dbReference type="InterPro" id="IPR016047">
    <property type="entry name" value="M23ase_b-sheet_dom"/>
</dbReference>
<evidence type="ECO:0000256" key="3">
    <source>
        <dbReference type="SAM" id="Phobius"/>
    </source>
</evidence>
<name>A0ABW1V844_9BACL</name>